<dbReference type="InterPro" id="IPR008995">
    <property type="entry name" value="Mo/tungstate-bd_C_term_dom"/>
</dbReference>
<feature type="domain" description="ABC transporter" evidence="6">
    <location>
        <begin position="4"/>
        <end position="235"/>
    </location>
</feature>
<evidence type="ECO:0000313" key="8">
    <source>
        <dbReference type="Proteomes" id="UP000241158"/>
    </source>
</evidence>
<dbReference type="OrthoDB" id="7325173at2"/>
<proteinExistence type="inferred from homology"/>
<name>A0A2P7AS99_9HYPH</name>
<dbReference type="Pfam" id="PF00005">
    <property type="entry name" value="ABC_tran"/>
    <property type="match status" value="1"/>
</dbReference>
<accession>A0A2P7AS99</accession>
<dbReference type="CDD" id="cd03301">
    <property type="entry name" value="ABC_MalK_N"/>
    <property type="match status" value="1"/>
</dbReference>
<dbReference type="InterPro" id="IPR027417">
    <property type="entry name" value="P-loop_NTPase"/>
</dbReference>
<dbReference type="Proteomes" id="UP000241158">
    <property type="component" value="Unassembled WGS sequence"/>
</dbReference>
<evidence type="ECO:0000256" key="1">
    <source>
        <dbReference type="ARBA" id="ARBA00004417"/>
    </source>
</evidence>
<evidence type="ECO:0000256" key="5">
    <source>
        <dbReference type="ARBA" id="ARBA00022840"/>
    </source>
</evidence>
<dbReference type="EMBL" id="PGGN01000003">
    <property type="protein sequence ID" value="PSH57037.1"/>
    <property type="molecule type" value="Genomic_DNA"/>
</dbReference>
<gene>
    <name evidence="7" type="ORF">CU100_17330</name>
</gene>
<dbReference type="PROSITE" id="PS50893">
    <property type="entry name" value="ABC_TRANSPORTER_2"/>
    <property type="match status" value="1"/>
</dbReference>
<keyword evidence="5 7" id="KW-0067">ATP-binding</keyword>
<dbReference type="InterPro" id="IPR047641">
    <property type="entry name" value="ABC_transpr_MalK/UgpC-like"/>
</dbReference>
<dbReference type="RefSeq" id="WP_106717804.1">
    <property type="nucleotide sequence ID" value="NZ_JACHXT010000003.1"/>
</dbReference>
<evidence type="ECO:0000256" key="2">
    <source>
        <dbReference type="ARBA" id="ARBA00005417"/>
    </source>
</evidence>
<dbReference type="Gene3D" id="2.40.50.100">
    <property type="match status" value="1"/>
</dbReference>
<reference evidence="8" key="1">
    <citation type="submission" date="2017-11" db="EMBL/GenBank/DDBJ databases">
        <authorList>
            <person name="Kuznetsova I."/>
            <person name="Sazanova A."/>
            <person name="Chirak E."/>
            <person name="Safronova V."/>
            <person name="Willems A."/>
        </authorList>
    </citation>
    <scope>NUCLEOTIDE SEQUENCE [LARGE SCALE GENOMIC DNA]</scope>
    <source>
        <strain evidence="8">PEPV15</strain>
    </source>
</reference>
<evidence type="ECO:0000313" key="7">
    <source>
        <dbReference type="EMBL" id="PSH57037.1"/>
    </source>
</evidence>
<comment type="similarity">
    <text evidence="2">Belongs to the ABC transporter superfamily.</text>
</comment>
<sequence length="362" mass="39497">MSSLTLDKVYKYYGPQLCVLKDINIDVASGEFLVLLGPSGCGKSTLLHAIAGLHQISSGTIALGGNVLNDVPCQNRDIAMVFQSYALYPSMTVAENISFPLEMRSVPRAKRQKAVSDVAALLQIGHLLDRKPSQLSGGQRQRVAIGRALVREPSLFLFDEPLSNLDALLRVEMRTELKKLHQRMGRTTVYVTHDQIEAMTLASRIAILDKGIVQQLGTPNEVYNRPANLFVANFIGSPRINLLPAVSRGGRAVLEGSATTLPVPQEFASALRQDDQKIDVGIRPEHYGVADGVADAKAIDIDVEVILIEPTGSDDVVLFRHSGVEQSASLRAGLIQKTGQARLRIDTSRLNIFDRATGERLR</sequence>
<keyword evidence="8" id="KW-1185">Reference proteome</keyword>
<dbReference type="PANTHER" id="PTHR43875">
    <property type="entry name" value="MALTODEXTRIN IMPORT ATP-BINDING PROTEIN MSMX"/>
    <property type="match status" value="1"/>
</dbReference>
<comment type="caution">
    <text evidence="7">The sequence shown here is derived from an EMBL/GenBank/DDBJ whole genome shotgun (WGS) entry which is preliminary data.</text>
</comment>
<dbReference type="FunFam" id="3.40.50.300:FF:000042">
    <property type="entry name" value="Maltose/maltodextrin ABC transporter, ATP-binding protein"/>
    <property type="match status" value="1"/>
</dbReference>
<protein>
    <submittedName>
        <fullName evidence="7">Sugar ABC transporter ATP-binding protein</fullName>
    </submittedName>
</protein>
<dbReference type="Pfam" id="PF17912">
    <property type="entry name" value="OB_MalK"/>
    <property type="match status" value="1"/>
</dbReference>
<keyword evidence="3" id="KW-0813">Transport</keyword>
<dbReference type="GO" id="GO:0005524">
    <property type="term" value="F:ATP binding"/>
    <property type="evidence" value="ECO:0007669"/>
    <property type="project" value="UniProtKB-KW"/>
</dbReference>
<dbReference type="GO" id="GO:0055052">
    <property type="term" value="C:ATP-binding cassette (ABC) transporter complex, substrate-binding subunit-containing"/>
    <property type="evidence" value="ECO:0007669"/>
    <property type="project" value="TreeGrafter"/>
</dbReference>
<dbReference type="AlphaFoldDB" id="A0A2P7AS99"/>
<dbReference type="GO" id="GO:0008643">
    <property type="term" value="P:carbohydrate transport"/>
    <property type="evidence" value="ECO:0007669"/>
    <property type="project" value="InterPro"/>
</dbReference>
<dbReference type="InterPro" id="IPR012340">
    <property type="entry name" value="NA-bd_OB-fold"/>
</dbReference>
<dbReference type="GO" id="GO:0016887">
    <property type="term" value="F:ATP hydrolysis activity"/>
    <property type="evidence" value="ECO:0007669"/>
    <property type="project" value="InterPro"/>
</dbReference>
<dbReference type="Gene3D" id="2.40.50.140">
    <property type="entry name" value="Nucleic acid-binding proteins"/>
    <property type="match status" value="1"/>
</dbReference>
<dbReference type="InterPro" id="IPR017871">
    <property type="entry name" value="ABC_transporter-like_CS"/>
</dbReference>
<comment type="subcellular location">
    <subcellularLocation>
        <location evidence="1">Cell inner membrane</location>
        <topology evidence="1">Peripheral membrane protein</topology>
    </subcellularLocation>
</comment>
<evidence type="ECO:0000256" key="3">
    <source>
        <dbReference type="ARBA" id="ARBA00022448"/>
    </source>
</evidence>
<dbReference type="PANTHER" id="PTHR43875:SF14">
    <property type="entry name" value="ABC TRANSPORTER ATP-BINDING PROTEIN"/>
    <property type="match status" value="1"/>
</dbReference>
<dbReference type="InterPro" id="IPR040582">
    <property type="entry name" value="OB_MalK-like"/>
</dbReference>
<dbReference type="GO" id="GO:0140359">
    <property type="term" value="F:ABC-type transporter activity"/>
    <property type="evidence" value="ECO:0007669"/>
    <property type="project" value="InterPro"/>
</dbReference>
<dbReference type="Gene3D" id="3.40.50.300">
    <property type="entry name" value="P-loop containing nucleotide triphosphate hydrolases"/>
    <property type="match status" value="1"/>
</dbReference>
<dbReference type="InterPro" id="IPR015855">
    <property type="entry name" value="ABC_transpr_MalK-like"/>
</dbReference>
<dbReference type="SMART" id="SM00382">
    <property type="entry name" value="AAA"/>
    <property type="match status" value="1"/>
</dbReference>
<organism evidence="7 8">
    <name type="scientific">Phyllobacterium endophyticum</name>
    <dbReference type="NCBI Taxonomy" id="1149773"/>
    <lineage>
        <taxon>Bacteria</taxon>
        <taxon>Pseudomonadati</taxon>
        <taxon>Pseudomonadota</taxon>
        <taxon>Alphaproteobacteria</taxon>
        <taxon>Hyphomicrobiales</taxon>
        <taxon>Phyllobacteriaceae</taxon>
        <taxon>Phyllobacterium</taxon>
    </lineage>
</organism>
<dbReference type="SUPFAM" id="SSF50331">
    <property type="entry name" value="MOP-like"/>
    <property type="match status" value="1"/>
</dbReference>
<dbReference type="InterPro" id="IPR003593">
    <property type="entry name" value="AAA+_ATPase"/>
</dbReference>
<evidence type="ECO:0000256" key="4">
    <source>
        <dbReference type="ARBA" id="ARBA00022741"/>
    </source>
</evidence>
<keyword evidence="4" id="KW-0547">Nucleotide-binding</keyword>
<dbReference type="InterPro" id="IPR003439">
    <property type="entry name" value="ABC_transporter-like_ATP-bd"/>
</dbReference>
<dbReference type="SUPFAM" id="SSF52540">
    <property type="entry name" value="P-loop containing nucleoside triphosphate hydrolases"/>
    <property type="match status" value="1"/>
</dbReference>
<dbReference type="PROSITE" id="PS00211">
    <property type="entry name" value="ABC_TRANSPORTER_1"/>
    <property type="match status" value="1"/>
</dbReference>
<evidence type="ECO:0000259" key="6">
    <source>
        <dbReference type="PROSITE" id="PS50893"/>
    </source>
</evidence>